<organism evidence="2 3">
    <name type="scientific">Gryllus longicercus</name>
    <dbReference type="NCBI Taxonomy" id="2509291"/>
    <lineage>
        <taxon>Eukaryota</taxon>
        <taxon>Metazoa</taxon>
        <taxon>Ecdysozoa</taxon>
        <taxon>Arthropoda</taxon>
        <taxon>Hexapoda</taxon>
        <taxon>Insecta</taxon>
        <taxon>Pterygota</taxon>
        <taxon>Neoptera</taxon>
        <taxon>Polyneoptera</taxon>
        <taxon>Orthoptera</taxon>
        <taxon>Ensifera</taxon>
        <taxon>Gryllidea</taxon>
        <taxon>Grylloidea</taxon>
        <taxon>Gryllidae</taxon>
        <taxon>Gryllinae</taxon>
        <taxon>Gryllus</taxon>
    </lineage>
</organism>
<dbReference type="AlphaFoldDB" id="A0AAN9VE06"/>
<dbReference type="Pfam" id="PF15364">
    <property type="entry name" value="PAXIP1_C"/>
    <property type="match status" value="1"/>
</dbReference>
<evidence type="ECO:0000256" key="1">
    <source>
        <dbReference type="SAM" id="MobiDB-lite"/>
    </source>
</evidence>
<dbReference type="GO" id="GO:0033148">
    <property type="term" value="P:positive regulation of intracellular estrogen receptor signaling pathway"/>
    <property type="evidence" value="ECO:0007669"/>
    <property type="project" value="TreeGrafter"/>
</dbReference>
<accession>A0AAN9VE06</accession>
<comment type="caution">
    <text evidence="2">The sequence shown here is derived from an EMBL/GenBank/DDBJ whole genome shotgun (WGS) entry which is preliminary data.</text>
</comment>
<protein>
    <recommendedName>
        <fullName evidence="4">PAXIP1-associated glutamate-rich protein 1</fullName>
    </recommendedName>
</protein>
<evidence type="ECO:0008006" key="4">
    <source>
        <dbReference type="Google" id="ProtNLM"/>
    </source>
</evidence>
<dbReference type="InterPro" id="IPR028213">
    <property type="entry name" value="PA1"/>
</dbReference>
<dbReference type="GO" id="GO:0044666">
    <property type="term" value="C:MLL3/4 complex"/>
    <property type="evidence" value="ECO:0007669"/>
    <property type="project" value="TreeGrafter"/>
</dbReference>
<evidence type="ECO:0000313" key="2">
    <source>
        <dbReference type="EMBL" id="KAK7794511.1"/>
    </source>
</evidence>
<feature type="compositionally biased region" description="Basic and acidic residues" evidence="1">
    <location>
        <begin position="72"/>
        <end position="82"/>
    </location>
</feature>
<evidence type="ECO:0000313" key="3">
    <source>
        <dbReference type="Proteomes" id="UP001378592"/>
    </source>
</evidence>
<dbReference type="Proteomes" id="UP001378592">
    <property type="component" value="Unassembled WGS sequence"/>
</dbReference>
<dbReference type="GO" id="GO:1902808">
    <property type="term" value="P:positive regulation of cell cycle G1/S phase transition"/>
    <property type="evidence" value="ECO:0007669"/>
    <property type="project" value="TreeGrafter"/>
</dbReference>
<keyword evidence="3" id="KW-1185">Reference proteome</keyword>
<dbReference type="PANTHER" id="PTHR28467">
    <property type="entry name" value="PAXIP1-ASSOCIATED GLUTAMATE-RICH PROTEIN 1"/>
    <property type="match status" value="1"/>
</dbReference>
<name>A0AAN9VE06_9ORTH</name>
<feature type="compositionally biased region" description="Polar residues" evidence="1">
    <location>
        <begin position="132"/>
        <end position="144"/>
    </location>
</feature>
<sequence length="144" mass="16486">MEKPDNGDWIVRCSDEEYSECEGEWEPPPEEIIRLYELLDQKAVPNLEWKCPGRRAPSPAQDEFYHEDEESLESKPEEKSDFDFMDEMSSPKLPVRRGGEGGPKGSAKKKTTSLDDVLSNMRRHRKLEQLEKQASNCPPCSSPS</sequence>
<dbReference type="GO" id="GO:0030331">
    <property type="term" value="F:nuclear estrogen receptor binding"/>
    <property type="evidence" value="ECO:0007669"/>
    <property type="project" value="TreeGrafter"/>
</dbReference>
<proteinExistence type="predicted"/>
<feature type="region of interest" description="Disordered" evidence="1">
    <location>
        <begin position="50"/>
        <end position="144"/>
    </location>
</feature>
<dbReference type="EMBL" id="JAZDUA010000332">
    <property type="protein sequence ID" value="KAK7794511.1"/>
    <property type="molecule type" value="Genomic_DNA"/>
</dbReference>
<reference evidence="2 3" key="1">
    <citation type="submission" date="2024-03" db="EMBL/GenBank/DDBJ databases">
        <title>The genome assembly and annotation of the cricket Gryllus longicercus Weissman &amp; Gray.</title>
        <authorList>
            <person name="Szrajer S."/>
            <person name="Gray D."/>
            <person name="Ylla G."/>
        </authorList>
    </citation>
    <scope>NUCLEOTIDE SEQUENCE [LARGE SCALE GENOMIC DNA]</scope>
    <source>
        <strain evidence="2">DAG 2021-001</strain>
        <tissue evidence="2">Whole body minus gut</tissue>
    </source>
</reference>
<dbReference type="PANTHER" id="PTHR28467:SF1">
    <property type="entry name" value="PAXIP1-ASSOCIATED GLUTAMATE-RICH PROTEIN 1"/>
    <property type="match status" value="1"/>
</dbReference>
<gene>
    <name evidence="2" type="ORF">R5R35_004727</name>
</gene>